<dbReference type="Pfam" id="PF01628">
    <property type="entry name" value="HrcA"/>
    <property type="match status" value="1"/>
</dbReference>
<proteinExistence type="inferred from homology"/>
<organism evidence="7 8">
    <name type="scientific">Abyssicoccus albus</name>
    <dbReference type="NCBI Taxonomy" id="1817405"/>
    <lineage>
        <taxon>Bacteria</taxon>
        <taxon>Bacillati</taxon>
        <taxon>Bacillota</taxon>
        <taxon>Bacilli</taxon>
        <taxon>Bacillales</taxon>
        <taxon>Abyssicoccaceae</taxon>
    </lineage>
</organism>
<comment type="function">
    <text evidence="5">Negative regulator of class I heat shock genes (grpE-dnaK-dnaJ and groELS operons). Prevents heat-shock induction of these operons.</text>
</comment>
<reference evidence="7 8" key="1">
    <citation type="submission" date="2018-11" db="EMBL/GenBank/DDBJ databases">
        <title>Genomic Encyclopedia of Type Strains, Phase IV (KMG-IV): sequencing the most valuable type-strain genomes for metagenomic binning, comparative biology and taxonomic classification.</title>
        <authorList>
            <person name="Goeker M."/>
        </authorList>
    </citation>
    <scope>NUCLEOTIDE SEQUENCE [LARGE SCALE GENOMIC DNA]</scope>
    <source>
        <strain evidence="7 8">DSM 29158</strain>
    </source>
</reference>
<evidence type="ECO:0000256" key="5">
    <source>
        <dbReference type="HAMAP-Rule" id="MF_00081"/>
    </source>
</evidence>
<evidence type="ECO:0000256" key="2">
    <source>
        <dbReference type="ARBA" id="ARBA00023015"/>
    </source>
</evidence>
<dbReference type="PIRSF" id="PIRSF005485">
    <property type="entry name" value="HrcA"/>
    <property type="match status" value="1"/>
</dbReference>
<dbReference type="InterPro" id="IPR002571">
    <property type="entry name" value="HrcA"/>
</dbReference>
<accession>A0A3N5BKD0</accession>
<dbReference type="AlphaFoldDB" id="A0A3N5BKD0"/>
<keyword evidence="2 5" id="KW-0805">Transcription regulation</keyword>
<dbReference type="InterPro" id="IPR029016">
    <property type="entry name" value="GAF-like_dom_sf"/>
</dbReference>
<dbReference type="NCBIfam" id="TIGR00331">
    <property type="entry name" value="hrcA"/>
    <property type="match status" value="1"/>
</dbReference>
<dbReference type="PANTHER" id="PTHR34824">
    <property type="entry name" value="HEAT-INDUCIBLE TRANSCRIPTION REPRESSOR HRCA"/>
    <property type="match status" value="1"/>
</dbReference>
<dbReference type="InterPro" id="IPR036388">
    <property type="entry name" value="WH-like_DNA-bd_sf"/>
</dbReference>
<dbReference type="GO" id="GO:0003677">
    <property type="term" value="F:DNA binding"/>
    <property type="evidence" value="ECO:0007669"/>
    <property type="project" value="InterPro"/>
</dbReference>
<dbReference type="GO" id="GO:0045892">
    <property type="term" value="P:negative regulation of DNA-templated transcription"/>
    <property type="evidence" value="ECO:0007669"/>
    <property type="project" value="UniProtKB-UniRule"/>
</dbReference>
<name>A0A3N5BKD0_9BACL</name>
<evidence type="ECO:0000313" key="7">
    <source>
        <dbReference type="EMBL" id="RPF58147.1"/>
    </source>
</evidence>
<dbReference type="SUPFAM" id="SSF55781">
    <property type="entry name" value="GAF domain-like"/>
    <property type="match status" value="1"/>
</dbReference>
<evidence type="ECO:0000256" key="1">
    <source>
        <dbReference type="ARBA" id="ARBA00022491"/>
    </source>
</evidence>
<evidence type="ECO:0000256" key="4">
    <source>
        <dbReference type="ARBA" id="ARBA00023163"/>
    </source>
</evidence>
<dbReference type="RefSeq" id="WP_123807600.1">
    <property type="nucleotide sequence ID" value="NZ_RKRK01000002.1"/>
</dbReference>
<evidence type="ECO:0000313" key="8">
    <source>
        <dbReference type="Proteomes" id="UP000277108"/>
    </source>
</evidence>
<dbReference type="OrthoDB" id="9783139at2"/>
<keyword evidence="8" id="KW-1185">Reference proteome</keyword>
<evidence type="ECO:0000256" key="3">
    <source>
        <dbReference type="ARBA" id="ARBA00023016"/>
    </source>
</evidence>
<dbReference type="InterPro" id="IPR021153">
    <property type="entry name" value="HrcA_C"/>
</dbReference>
<keyword evidence="3 5" id="KW-0346">Stress response</keyword>
<keyword evidence="1 5" id="KW-0678">Repressor</keyword>
<dbReference type="HAMAP" id="MF_00081">
    <property type="entry name" value="HrcA"/>
    <property type="match status" value="1"/>
</dbReference>
<keyword evidence="4 5" id="KW-0804">Transcription</keyword>
<feature type="domain" description="Heat-inducible transcription repressor HrcA C-terminal" evidence="6">
    <location>
        <begin position="110"/>
        <end position="324"/>
    </location>
</feature>
<dbReference type="Gene3D" id="3.30.450.40">
    <property type="match status" value="1"/>
</dbReference>
<dbReference type="InterPro" id="IPR036390">
    <property type="entry name" value="WH_DNA-bd_sf"/>
</dbReference>
<gene>
    <name evidence="5" type="primary">hrcA</name>
    <name evidence="7" type="ORF">EDD62_0789</name>
</gene>
<sequence length="335" mass="38356">MLTNRQQQLLNVIVDAFIDEVQPIGSNALLDRYQLNISSATIRNEMSQLEKLGYLLKPHHSSGRVPSNEGLMIYINDLMNFDMADQHELEWIQTIVNTFIEEPNILWSTLADSIAHTTEQTTLITTELQQQPSITNVYITPLGTIHAVLIVVYNNQRILKSMIDLPRNIHIDSLPVISNIIQQGKRGDDVHSNVEEYMQEMFIQHVSSEYNLVKWFTMLIQHEALNPLKQQNETIISGKDRLLNQINEQNIESMKALLKIFETDELNEVPFHSTLDGVDVTFGSDFEETIEGISFVSTQVEWYEGYDTTIAIVGPMTMNYKEIIPMFRTISKLGV</sequence>
<dbReference type="Gene3D" id="1.10.10.10">
    <property type="entry name" value="Winged helix-like DNA-binding domain superfamily/Winged helix DNA-binding domain"/>
    <property type="match status" value="1"/>
</dbReference>
<comment type="caution">
    <text evidence="7">The sequence shown here is derived from an EMBL/GenBank/DDBJ whole genome shotgun (WGS) entry which is preliminary data.</text>
</comment>
<dbReference type="PANTHER" id="PTHR34824:SF1">
    <property type="entry name" value="HEAT-INDUCIBLE TRANSCRIPTION REPRESSOR HRCA"/>
    <property type="match status" value="1"/>
</dbReference>
<dbReference type="EMBL" id="RKRK01000002">
    <property type="protein sequence ID" value="RPF58147.1"/>
    <property type="molecule type" value="Genomic_DNA"/>
</dbReference>
<dbReference type="SUPFAM" id="SSF46785">
    <property type="entry name" value="Winged helix' DNA-binding domain"/>
    <property type="match status" value="1"/>
</dbReference>
<evidence type="ECO:0000259" key="6">
    <source>
        <dbReference type="Pfam" id="PF01628"/>
    </source>
</evidence>
<comment type="similarity">
    <text evidence="5">Belongs to the HrcA family.</text>
</comment>
<dbReference type="Proteomes" id="UP000277108">
    <property type="component" value="Unassembled WGS sequence"/>
</dbReference>
<protein>
    <recommendedName>
        <fullName evidence="5">Heat-inducible transcription repressor HrcA</fullName>
    </recommendedName>
</protein>